<proteinExistence type="predicted"/>
<feature type="domain" description="WxL Interacting Protein host binding" evidence="4">
    <location>
        <begin position="176"/>
        <end position="309"/>
    </location>
</feature>
<organism evidence="5 6">
    <name type="scientific">Lactiplantibacillus mudanjiangensis</name>
    <dbReference type="NCBI Taxonomy" id="1296538"/>
    <lineage>
        <taxon>Bacteria</taxon>
        <taxon>Bacillati</taxon>
        <taxon>Bacillota</taxon>
        <taxon>Bacilli</taxon>
        <taxon>Lactobacillales</taxon>
        <taxon>Lactobacillaceae</taxon>
        <taxon>Lactiplantibacillus</taxon>
    </lineage>
</organism>
<protein>
    <submittedName>
        <fullName evidence="5">Cell surface protein [Lactobacillus paraplantarum]</fullName>
    </submittedName>
</protein>
<keyword evidence="1" id="KW-0812">Transmembrane</keyword>
<name>A0A660E5F6_9LACO</name>
<dbReference type="OrthoDB" id="2365961at2"/>
<feature type="signal peptide" evidence="2">
    <location>
        <begin position="1"/>
        <end position="29"/>
    </location>
</feature>
<evidence type="ECO:0000313" key="6">
    <source>
        <dbReference type="Proteomes" id="UP000289996"/>
    </source>
</evidence>
<gene>
    <name evidence="5" type="ORF">MUDAN_MDHGFNIF_02314</name>
</gene>
<evidence type="ECO:0000256" key="1">
    <source>
        <dbReference type="SAM" id="Phobius"/>
    </source>
</evidence>
<evidence type="ECO:0000259" key="3">
    <source>
        <dbReference type="Pfam" id="PF06030"/>
    </source>
</evidence>
<keyword evidence="2" id="KW-0732">Signal</keyword>
<dbReference type="EMBL" id="UYIG01000013">
    <property type="protein sequence ID" value="VDG27434.1"/>
    <property type="molecule type" value="Genomic_DNA"/>
</dbReference>
<dbReference type="Proteomes" id="UP000289996">
    <property type="component" value="Unassembled WGS sequence"/>
</dbReference>
<dbReference type="InterPro" id="IPR010317">
    <property type="entry name" value="WxLIP_PGBD"/>
</dbReference>
<accession>A0A660E5F6</accession>
<feature type="chain" id="PRO_5024902364" evidence="2">
    <location>
        <begin position="30"/>
        <end position="354"/>
    </location>
</feature>
<dbReference type="Pfam" id="PF06030">
    <property type="entry name" value="WxLIP_PGBD"/>
    <property type="match status" value="1"/>
</dbReference>
<evidence type="ECO:0000256" key="2">
    <source>
        <dbReference type="SAM" id="SignalP"/>
    </source>
</evidence>
<dbReference type="Pfam" id="PF11797">
    <property type="entry name" value="WxLIP_HBD"/>
    <property type="match status" value="1"/>
</dbReference>
<sequence>MQSLKHKWLTILGILGLSVGLAATTTAQAAKNSSSAHSNNIGFSVSAKIPKNQIHKKYSFFDLKMTAGKAQTLKTKIYNVTNRDIKVQTAIHTAYTNTNGVIDYVTPAKNFDESLKYKMADITKVVGKKTLTIPANGSKTVSAKVQMPTSPFNGVVLGGWYFKRVDTKVTGTVKGSMNVTNQYSYVIGLKYSSGKTPAPKLRLDTVKAGVVNAHAGIFPYLRNVSAVIVPNLTMHSTITSKNSGKVVKNVKQSNVKLAPNTVYKYPMLLGNTKLQAGKYHLRMVVKNTAHRWVFDKDFTITTKEAKQYNGTSVDNNGINIWWLIGLGALAMLILILLILWLIFFIRRRRRNQDD</sequence>
<dbReference type="InterPro" id="IPR021759">
    <property type="entry name" value="WxLIP_HBD"/>
</dbReference>
<keyword evidence="1" id="KW-0472">Membrane</keyword>
<evidence type="ECO:0000259" key="4">
    <source>
        <dbReference type="Pfam" id="PF11797"/>
    </source>
</evidence>
<feature type="domain" description="WxL Interacting Protein peptidoglycan binding" evidence="3">
    <location>
        <begin position="43"/>
        <end position="163"/>
    </location>
</feature>
<dbReference type="RefSeq" id="WP_130851400.1">
    <property type="nucleotide sequence ID" value="NZ_UYIG01000013.1"/>
</dbReference>
<feature type="transmembrane region" description="Helical" evidence="1">
    <location>
        <begin position="320"/>
        <end position="345"/>
    </location>
</feature>
<evidence type="ECO:0000313" key="5">
    <source>
        <dbReference type="EMBL" id="VDG27434.1"/>
    </source>
</evidence>
<keyword evidence="6" id="KW-1185">Reference proteome</keyword>
<reference evidence="5 6" key="1">
    <citation type="submission" date="2018-11" db="EMBL/GenBank/DDBJ databases">
        <authorList>
            <person name="Wuyts S."/>
        </authorList>
    </citation>
    <scope>NUCLEOTIDE SEQUENCE [LARGE SCALE GENOMIC DNA]</scope>
    <source>
        <strain evidence="5">Lactobacillus mudanjiangensis AMBF249</strain>
    </source>
</reference>
<dbReference type="AlphaFoldDB" id="A0A660E5F6"/>
<keyword evidence="1" id="KW-1133">Transmembrane helix</keyword>